<dbReference type="PANTHER" id="PTHR11091:SF0">
    <property type="entry name" value="MALATE DEHYDROGENASE"/>
    <property type="match status" value="1"/>
</dbReference>
<dbReference type="Proteomes" id="UP001466331">
    <property type="component" value="Unassembled WGS sequence"/>
</dbReference>
<name>A0ABU9UAA3_9SPIR</name>
<comment type="similarity">
    <text evidence="1">Belongs to the LDH2/MDH2 oxidoreductase family.</text>
</comment>
<evidence type="ECO:0000256" key="1">
    <source>
        <dbReference type="ARBA" id="ARBA00006056"/>
    </source>
</evidence>
<gene>
    <name evidence="3" type="ORF">WKV44_03440</name>
</gene>
<evidence type="ECO:0000256" key="2">
    <source>
        <dbReference type="ARBA" id="ARBA00023002"/>
    </source>
</evidence>
<dbReference type="EMBL" id="JBCHKQ010000001">
    <property type="protein sequence ID" value="MEM5947591.1"/>
    <property type="molecule type" value="Genomic_DNA"/>
</dbReference>
<accession>A0ABU9UAA3</accession>
<reference evidence="3 4" key="1">
    <citation type="submission" date="2024-03" db="EMBL/GenBank/DDBJ databases">
        <title>Ignisphaera cupida sp. nov., a hyperthermophilic hydrolytic archaeon from a hot spring of Kamchatka, and proposal of Ignisphaeraceae fam. nov.</title>
        <authorList>
            <person name="Podosokorskaya O.A."/>
            <person name="Elcheninov A.G."/>
            <person name="Maltseva A.I."/>
            <person name="Zayulina K.S."/>
            <person name="Novikov A."/>
            <person name="Merkel A.Y."/>
        </authorList>
    </citation>
    <scope>NUCLEOTIDE SEQUENCE [LARGE SCALE GENOMIC DNA]</scope>
    <source>
        <strain evidence="3 4">38H-sp</strain>
    </source>
</reference>
<sequence>MNNIFAVDELTELSVSRLVSVGLDKEQAQDVAQVLVYADARGINSHGVIRVPHYVKRIKSGGINLDSDFPVCSISESAFLMDAKGGMGHVALKRFSSYLADKAKEKGFVLGGIKNSSHAGAIGYYASLLADKGLISLIFANTDPAVVPYGGKRPFLGTNPVTFCFPGKKERFLLDMATSETSLGTILFARERGERIPHGWAVDESGKSVDDPERAKYLLPFGGYKGYGIMLMVEFLTGVLIGGSYGPNLVKMYGDMDKLRDLSVWLLVMDPGIFRSKEAVMAMADELIATLRSEPPAEGTEKILIAGDLAEKNYKESLKSGIKLPEKLAKYMRGLIDEV</sequence>
<dbReference type="InterPro" id="IPR043143">
    <property type="entry name" value="Mal/L-sulf/L-lact_DH-like_NADP"/>
</dbReference>
<protein>
    <submittedName>
        <fullName evidence="3">Ldh family oxidoreductase</fullName>
    </submittedName>
</protein>
<dbReference type="PANTHER" id="PTHR11091">
    <property type="entry name" value="OXIDOREDUCTASE-RELATED"/>
    <property type="match status" value="1"/>
</dbReference>
<dbReference type="InterPro" id="IPR036111">
    <property type="entry name" value="Mal/L-sulfo/L-lacto_DH-like_sf"/>
</dbReference>
<dbReference type="InterPro" id="IPR003767">
    <property type="entry name" value="Malate/L-lactate_DH-like"/>
</dbReference>
<dbReference type="Gene3D" id="3.30.1370.60">
    <property type="entry name" value="Hypothetical oxidoreductase yiak, domain 2"/>
    <property type="match status" value="1"/>
</dbReference>
<dbReference type="Pfam" id="PF02615">
    <property type="entry name" value="Ldh_2"/>
    <property type="match status" value="1"/>
</dbReference>
<dbReference type="SUPFAM" id="SSF89733">
    <property type="entry name" value="L-sulfolactate dehydrogenase-like"/>
    <property type="match status" value="1"/>
</dbReference>
<dbReference type="Gene3D" id="1.10.1530.10">
    <property type="match status" value="1"/>
</dbReference>
<organism evidence="3 4">
    <name type="scientific">Rarispira pelagica</name>
    <dbReference type="NCBI Taxonomy" id="3141764"/>
    <lineage>
        <taxon>Bacteria</taxon>
        <taxon>Pseudomonadati</taxon>
        <taxon>Spirochaetota</taxon>
        <taxon>Spirochaetia</taxon>
        <taxon>Winmispirales</taxon>
        <taxon>Winmispiraceae</taxon>
        <taxon>Rarispira</taxon>
    </lineage>
</organism>
<evidence type="ECO:0000313" key="3">
    <source>
        <dbReference type="EMBL" id="MEM5947591.1"/>
    </source>
</evidence>
<keyword evidence="2" id="KW-0560">Oxidoreductase</keyword>
<dbReference type="InterPro" id="IPR043144">
    <property type="entry name" value="Mal/L-sulf/L-lact_DH-like_ah"/>
</dbReference>
<proteinExistence type="inferred from homology"/>
<dbReference type="RefSeq" id="WP_420069034.1">
    <property type="nucleotide sequence ID" value="NZ_JBCHKQ010000001.1"/>
</dbReference>
<keyword evidence="4" id="KW-1185">Reference proteome</keyword>
<evidence type="ECO:0000313" key="4">
    <source>
        <dbReference type="Proteomes" id="UP001466331"/>
    </source>
</evidence>
<comment type="caution">
    <text evidence="3">The sequence shown here is derived from an EMBL/GenBank/DDBJ whole genome shotgun (WGS) entry which is preliminary data.</text>
</comment>